<feature type="compositionally biased region" description="Basic and acidic residues" evidence="3">
    <location>
        <begin position="204"/>
        <end position="225"/>
    </location>
</feature>
<evidence type="ECO:0000313" key="5">
    <source>
        <dbReference type="EMBL" id="MFC7070298.1"/>
    </source>
</evidence>
<reference evidence="5 6" key="1">
    <citation type="journal article" date="2019" name="Int. J. Syst. Evol. Microbiol.">
        <title>The Global Catalogue of Microorganisms (GCM) 10K type strain sequencing project: providing services to taxonomists for standard genome sequencing and annotation.</title>
        <authorList>
            <consortium name="The Broad Institute Genomics Platform"/>
            <consortium name="The Broad Institute Genome Sequencing Center for Infectious Disease"/>
            <person name="Wu L."/>
            <person name="Ma J."/>
        </authorList>
    </citation>
    <scope>NUCLEOTIDE SEQUENCE [LARGE SCALE GENOMIC DNA]</scope>
    <source>
        <strain evidence="5 6">DT31</strain>
    </source>
</reference>
<sequence>MLSITGGKGGTGKTTTTLGLARVFAARGRPVLAVDADWDLPDLGALAGVPRRTAFPDGAGVVDAARDATEAVPGDAREPVRVLPAPERPAERDPGRVFRAIAAETDAGTAVLVDCPAGAAPDAVAPVRAADRALLLSEACTASLRDAAKIAAVARRVDTPVAGAVVTRATVVPSGVGDLLGCRVVACVPRLDEPATASRRARSAHREIADGLTGDRESVKSRRTA</sequence>
<dbReference type="Proteomes" id="UP001596461">
    <property type="component" value="Unassembled WGS sequence"/>
</dbReference>
<feature type="domain" description="CobQ/CobB/MinD/ParA nucleotide binding" evidence="4">
    <location>
        <begin position="3"/>
        <end position="169"/>
    </location>
</feature>
<evidence type="ECO:0000256" key="3">
    <source>
        <dbReference type="SAM" id="MobiDB-lite"/>
    </source>
</evidence>
<dbReference type="EMBL" id="JBHTAH010000009">
    <property type="protein sequence ID" value="MFC7070298.1"/>
    <property type="molecule type" value="Genomic_DNA"/>
</dbReference>
<dbReference type="GeneID" id="81126022"/>
<keyword evidence="1" id="KW-0547">Nucleotide-binding</keyword>
<evidence type="ECO:0000256" key="2">
    <source>
        <dbReference type="ARBA" id="ARBA00022840"/>
    </source>
</evidence>
<dbReference type="GO" id="GO:0005524">
    <property type="term" value="F:ATP binding"/>
    <property type="evidence" value="ECO:0007669"/>
    <property type="project" value="UniProtKB-KW"/>
</dbReference>
<comment type="caution">
    <text evidence="5">The sequence shown here is derived from an EMBL/GenBank/DDBJ whole genome shotgun (WGS) entry which is preliminary data.</text>
</comment>
<evidence type="ECO:0000256" key="1">
    <source>
        <dbReference type="ARBA" id="ARBA00022741"/>
    </source>
</evidence>
<accession>A0ABD5WII0</accession>
<dbReference type="Pfam" id="PF01656">
    <property type="entry name" value="CbiA"/>
    <property type="match status" value="1"/>
</dbReference>
<proteinExistence type="predicted"/>
<name>A0ABD5WII0_9EURY</name>
<dbReference type="AlphaFoldDB" id="A0ABD5WII0"/>
<dbReference type="RefSeq" id="WP_284031154.1">
    <property type="nucleotide sequence ID" value="NZ_CP126154.1"/>
</dbReference>
<dbReference type="PANTHER" id="PTHR43384:SF6">
    <property type="entry name" value="SEPTUM SITE-DETERMINING PROTEIN MIND HOMOLOG, CHLOROPLASTIC"/>
    <property type="match status" value="1"/>
</dbReference>
<organism evidence="5 6">
    <name type="scientific">Halobaculum lipolyticum</name>
    <dbReference type="NCBI Taxonomy" id="3032001"/>
    <lineage>
        <taxon>Archaea</taxon>
        <taxon>Methanobacteriati</taxon>
        <taxon>Methanobacteriota</taxon>
        <taxon>Stenosarchaea group</taxon>
        <taxon>Halobacteria</taxon>
        <taxon>Halobacteriales</taxon>
        <taxon>Haloferacaceae</taxon>
        <taxon>Halobaculum</taxon>
    </lineage>
</organism>
<dbReference type="PANTHER" id="PTHR43384">
    <property type="entry name" value="SEPTUM SITE-DETERMINING PROTEIN MIND HOMOLOG, CHLOROPLASTIC-RELATED"/>
    <property type="match status" value="1"/>
</dbReference>
<dbReference type="InterPro" id="IPR050625">
    <property type="entry name" value="ParA/MinD_ATPase"/>
</dbReference>
<evidence type="ECO:0000313" key="6">
    <source>
        <dbReference type="Proteomes" id="UP001596461"/>
    </source>
</evidence>
<keyword evidence="2" id="KW-0067">ATP-binding</keyword>
<feature type="region of interest" description="Disordered" evidence="3">
    <location>
        <begin position="195"/>
        <end position="225"/>
    </location>
</feature>
<gene>
    <name evidence="5" type="ORF">ACFQL9_11650</name>
</gene>
<dbReference type="Gene3D" id="3.40.50.300">
    <property type="entry name" value="P-loop containing nucleotide triphosphate hydrolases"/>
    <property type="match status" value="1"/>
</dbReference>
<dbReference type="SUPFAM" id="SSF52540">
    <property type="entry name" value="P-loop containing nucleoside triphosphate hydrolases"/>
    <property type="match status" value="1"/>
</dbReference>
<keyword evidence="6" id="KW-1185">Reference proteome</keyword>
<evidence type="ECO:0000259" key="4">
    <source>
        <dbReference type="Pfam" id="PF01656"/>
    </source>
</evidence>
<dbReference type="InterPro" id="IPR027417">
    <property type="entry name" value="P-loop_NTPase"/>
</dbReference>
<protein>
    <submittedName>
        <fullName evidence="5">MinD/ParA family protein</fullName>
    </submittedName>
</protein>
<dbReference type="InterPro" id="IPR002586">
    <property type="entry name" value="CobQ/CobB/MinD/ParA_Nub-bd_dom"/>
</dbReference>